<dbReference type="Proteomes" id="UP000625711">
    <property type="component" value="Unassembled WGS sequence"/>
</dbReference>
<feature type="compositionally biased region" description="Basic residues" evidence="1">
    <location>
        <begin position="108"/>
        <end position="117"/>
    </location>
</feature>
<evidence type="ECO:0000313" key="2">
    <source>
        <dbReference type="EMBL" id="KAF7267446.1"/>
    </source>
</evidence>
<proteinExistence type="predicted"/>
<gene>
    <name evidence="2" type="ORF">GWI33_019327</name>
</gene>
<organism evidence="2 3">
    <name type="scientific">Rhynchophorus ferrugineus</name>
    <name type="common">Red palm weevil</name>
    <name type="synonym">Curculio ferrugineus</name>
    <dbReference type="NCBI Taxonomy" id="354439"/>
    <lineage>
        <taxon>Eukaryota</taxon>
        <taxon>Metazoa</taxon>
        <taxon>Ecdysozoa</taxon>
        <taxon>Arthropoda</taxon>
        <taxon>Hexapoda</taxon>
        <taxon>Insecta</taxon>
        <taxon>Pterygota</taxon>
        <taxon>Neoptera</taxon>
        <taxon>Endopterygota</taxon>
        <taxon>Coleoptera</taxon>
        <taxon>Polyphaga</taxon>
        <taxon>Cucujiformia</taxon>
        <taxon>Curculionidae</taxon>
        <taxon>Dryophthorinae</taxon>
        <taxon>Rhynchophorus</taxon>
    </lineage>
</organism>
<dbReference type="AlphaFoldDB" id="A0A834M0K8"/>
<dbReference type="EMBL" id="JAACXV010014421">
    <property type="protein sequence ID" value="KAF7267446.1"/>
    <property type="molecule type" value="Genomic_DNA"/>
</dbReference>
<name>A0A834M0K8_RHYFE</name>
<reference evidence="2" key="1">
    <citation type="submission" date="2020-08" db="EMBL/GenBank/DDBJ databases">
        <title>Genome sequencing and assembly of the red palm weevil Rhynchophorus ferrugineus.</title>
        <authorList>
            <person name="Dias G.B."/>
            <person name="Bergman C.M."/>
            <person name="Manee M."/>
        </authorList>
    </citation>
    <scope>NUCLEOTIDE SEQUENCE</scope>
    <source>
        <strain evidence="2">AA-2017</strain>
        <tissue evidence="2">Whole larva</tissue>
    </source>
</reference>
<protein>
    <submittedName>
        <fullName evidence="2">Uncharacterized protein</fullName>
    </submittedName>
</protein>
<evidence type="ECO:0000313" key="3">
    <source>
        <dbReference type="Proteomes" id="UP000625711"/>
    </source>
</evidence>
<accession>A0A834M0K8</accession>
<feature type="compositionally biased region" description="Basic residues" evidence="1">
    <location>
        <begin position="74"/>
        <end position="83"/>
    </location>
</feature>
<evidence type="ECO:0000256" key="1">
    <source>
        <dbReference type="SAM" id="MobiDB-lite"/>
    </source>
</evidence>
<comment type="caution">
    <text evidence="2">The sequence shown here is derived from an EMBL/GenBank/DDBJ whole genome shotgun (WGS) entry which is preliminary data.</text>
</comment>
<feature type="region of interest" description="Disordered" evidence="1">
    <location>
        <begin position="66"/>
        <end position="123"/>
    </location>
</feature>
<keyword evidence="3" id="KW-1185">Reference proteome</keyword>
<sequence length="123" mass="14165">MIDVRMYSLLFLKKGTKPDYKTVSGISIYITTRTHTNLRPSAARHSIRVNETIKIGSRKESEIVLLGNGERAESKRKKNRRTASTRPVIKASRKTERRTISNSDTSRPRGKRQRRQKGRSELL</sequence>